<dbReference type="Proteomes" id="UP000037982">
    <property type="component" value="Unassembled WGS sequence"/>
</dbReference>
<comment type="caution">
    <text evidence="1">The sequence shown here is derived from an EMBL/GenBank/DDBJ whole genome shotgun (WGS) entry which is preliminary data.</text>
</comment>
<gene>
    <name evidence="1" type="ORF">ADL29_10575</name>
</gene>
<sequence length="116" mass="12839">MTGNMWSYQDASGYRPGSELTGFRVEAIDGSVGTVDEHSDEVGASWLVVDTGGWIFGKHVLLPAGVISSIDFEATTLYVARTKEEIKNAPDFDREKHISDDEYHRELASYYGAPHI</sequence>
<accession>A0A0N0XZ51</accession>
<dbReference type="PATRIC" id="fig|66876.3.peg.2295"/>
<dbReference type="SUPFAM" id="SSF50346">
    <property type="entry name" value="PRC-barrel domain"/>
    <property type="match status" value="1"/>
</dbReference>
<dbReference type="RefSeq" id="WP_053923410.1">
    <property type="nucleotide sequence ID" value="NZ_LGKG01000079.1"/>
</dbReference>
<evidence type="ECO:0000313" key="2">
    <source>
        <dbReference type="Proteomes" id="UP000037982"/>
    </source>
</evidence>
<name>A0A0N0XZ51_9ACTN</name>
<reference evidence="2" key="1">
    <citation type="submission" date="2015-07" db="EMBL/GenBank/DDBJ databases">
        <authorList>
            <person name="Ju K.-S."/>
            <person name="Doroghazi J.R."/>
            <person name="Metcalf W.W."/>
        </authorList>
    </citation>
    <scope>NUCLEOTIDE SEQUENCE [LARGE SCALE GENOMIC DNA]</scope>
    <source>
        <strain evidence="2">NRRL ISP-5002</strain>
    </source>
</reference>
<dbReference type="GO" id="GO:0030077">
    <property type="term" value="C:plasma membrane light-harvesting complex"/>
    <property type="evidence" value="ECO:0007669"/>
    <property type="project" value="InterPro"/>
</dbReference>
<protein>
    <submittedName>
        <fullName evidence="1">PRC domain containing protein</fullName>
    </submittedName>
</protein>
<dbReference type="InterPro" id="IPR014747">
    <property type="entry name" value="Bac_photo_RC_H_C"/>
</dbReference>
<proteinExistence type="predicted"/>
<dbReference type="GO" id="GO:0019684">
    <property type="term" value="P:photosynthesis, light reaction"/>
    <property type="evidence" value="ECO:0007669"/>
    <property type="project" value="InterPro"/>
</dbReference>
<dbReference type="AlphaFoldDB" id="A0A0N0XZ51"/>
<evidence type="ECO:0000313" key="1">
    <source>
        <dbReference type="EMBL" id="KPC64637.1"/>
    </source>
</evidence>
<dbReference type="InterPro" id="IPR011033">
    <property type="entry name" value="PRC_barrel-like_sf"/>
</dbReference>
<dbReference type="Gene3D" id="3.90.50.10">
    <property type="entry name" value="Photosynthetic Reaction Center, subunit H, domain 2"/>
    <property type="match status" value="1"/>
</dbReference>
<organism evidence="1 2">
    <name type="scientific">Streptomyces chattanoogensis</name>
    <dbReference type="NCBI Taxonomy" id="66876"/>
    <lineage>
        <taxon>Bacteria</taxon>
        <taxon>Bacillati</taxon>
        <taxon>Actinomycetota</taxon>
        <taxon>Actinomycetes</taxon>
        <taxon>Kitasatosporales</taxon>
        <taxon>Streptomycetaceae</taxon>
        <taxon>Streptomyces</taxon>
    </lineage>
</organism>
<dbReference type="EMBL" id="LGKG01000079">
    <property type="protein sequence ID" value="KPC64637.1"/>
    <property type="molecule type" value="Genomic_DNA"/>
</dbReference>
<keyword evidence="2" id="KW-1185">Reference proteome</keyword>